<evidence type="ECO:0000256" key="2">
    <source>
        <dbReference type="ARBA" id="ARBA00022525"/>
    </source>
</evidence>
<sequence length="908" mass="94377">MESQAQTGTALVRHAPTLNGRVEGSVQVLTAESVTFNSSANVTGDLLLPGTPTVQLNGNVVYGGTVEGLGVATPTSHKVMLNTGSRLGHVIRRTDPVALPSVGKPPQPTGTRSVSLNSPGQSPGDFSTLKNLTLNSNVGHIVVPPGTYGNFNANAGSGFTLGVVGDTAPALYHFQNLTLNSNSSFTVIGPVVVTVDGGFSTNADMGASGHSEWLQLRIAGGGLSVNGSRTVHAFLKAPDGTLTLNGGSRFVGAVSCDRLIVNSSAVLQLVPPAVNQLPSVTITRPVGLARFVAPASFALEAEAADSDGTVTRVDFYQGDVKVGEATAVPYVVPWSLAAPGSYTFTAKAIDDKGAVATSTELSVVVQAEPTGLPFVADFEPGENYRPGALHGQQGWTATDKVAVLDEPNASSAQEVTLPGGEPSESLQVRLVGGTISPVFTDVLLRPVAAASPEDAVILFTHGTRVALVGTSSSAVLQAAQGSAGGTVWLDTGYAVPVDTSLRANVWLRLTLREDYTTGKWDLYADGRMIAVDLPFNDPATASYTGFSVIGHASQGASMDDFYAGVDNPLFADADLDGMDDTWETARGLNPAVNDRTGDSDDDRISNIQEYLLGTHPTQADTDGDGLADGWERQHGFNPISADDNFADTDLDGLMDGHESQSGTNPRLIDSDSDGIGDAVEVLLGYDPTRVQAGISLATDADGDGLTLEQELVLGTDPAVPDSLGSQDRDGDGLPDKWELAQGLNPLVANIGGMVNEDADGDGLTLIHEARVGTNPQSADTDGDGMRDDHEVHRGLDPLADDGTADPDGDSLNNREEYRRGTNPRDYYNGIMHEILPLIGGDFDLGSGGVMAVRVVDAVGNPLINAPVTLTIESGDSQIALTLNGPLVGQTADVRTGSDGIARVYLRTP</sequence>
<evidence type="ECO:0000256" key="1">
    <source>
        <dbReference type="ARBA" id="ARBA00004613"/>
    </source>
</evidence>
<comment type="subcellular location">
    <subcellularLocation>
        <location evidence="1">Secreted</location>
    </subcellularLocation>
</comment>
<evidence type="ECO:0000313" key="6">
    <source>
        <dbReference type="EMBL" id="RXK55068.1"/>
    </source>
</evidence>
<evidence type="ECO:0000256" key="5">
    <source>
        <dbReference type="SAM" id="MobiDB-lite"/>
    </source>
</evidence>
<feature type="compositionally biased region" description="Basic and acidic residues" evidence="5">
    <location>
        <begin position="783"/>
        <end position="795"/>
    </location>
</feature>
<dbReference type="PANTHER" id="PTHR37467">
    <property type="entry name" value="EXPORTED CALCIUM-BINDING GLYCOPROTEIN-RELATED"/>
    <property type="match status" value="1"/>
</dbReference>
<feature type="compositionally biased region" description="Polar residues" evidence="5">
    <location>
        <begin position="109"/>
        <end position="122"/>
    </location>
</feature>
<dbReference type="AlphaFoldDB" id="A0A4Q1C859"/>
<dbReference type="OrthoDB" id="200337at2"/>
<evidence type="ECO:0000256" key="3">
    <source>
        <dbReference type="ARBA" id="ARBA00022729"/>
    </source>
</evidence>
<dbReference type="Pfam" id="PF18884">
    <property type="entry name" value="TSP3_bac"/>
    <property type="match status" value="5"/>
</dbReference>
<organism evidence="6 7">
    <name type="scientific">Oleiharenicola lentus</name>
    <dbReference type="NCBI Taxonomy" id="2508720"/>
    <lineage>
        <taxon>Bacteria</taxon>
        <taxon>Pseudomonadati</taxon>
        <taxon>Verrucomicrobiota</taxon>
        <taxon>Opitutia</taxon>
        <taxon>Opitutales</taxon>
        <taxon>Opitutaceae</taxon>
        <taxon>Oleiharenicola</taxon>
    </lineage>
</organism>
<keyword evidence="4" id="KW-0106">Calcium</keyword>
<evidence type="ECO:0000313" key="7">
    <source>
        <dbReference type="Proteomes" id="UP000290218"/>
    </source>
</evidence>
<keyword evidence="3" id="KW-0732">Signal</keyword>
<dbReference type="InterPro" id="IPR053180">
    <property type="entry name" value="Ca-binding_acidic-repeat"/>
</dbReference>
<gene>
    <name evidence="6" type="ORF">ESB00_03980</name>
</gene>
<dbReference type="Gene3D" id="4.10.1080.10">
    <property type="entry name" value="TSP type-3 repeat"/>
    <property type="match status" value="1"/>
</dbReference>
<dbReference type="RefSeq" id="WP_129046434.1">
    <property type="nucleotide sequence ID" value="NZ_SDHX01000001.1"/>
</dbReference>
<accession>A0A4Q1C859</accession>
<dbReference type="Proteomes" id="UP000290218">
    <property type="component" value="Unassembled WGS sequence"/>
</dbReference>
<dbReference type="InterPro" id="IPR028974">
    <property type="entry name" value="TSP_type-3_rpt"/>
</dbReference>
<dbReference type="InterPro" id="IPR013783">
    <property type="entry name" value="Ig-like_fold"/>
</dbReference>
<dbReference type="Pfam" id="PF17957">
    <property type="entry name" value="Big_7"/>
    <property type="match status" value="1"/>
</dbReference>
<comment type="caution">
    <text evidence="6">The sequence shown here is derived from an EMBL/GenBank/DDBJ whole genome shotgun (WGS) entry which is preliminary data.</text>
</comment>
<keyword evidence="7" id="KW-1185">Reference proteome</keyword>
<dbReference type="GO" id="GO:0005509">
    <property type="term" value="F:calcium ion binding"/>
    <property type="evidence" value="ECO:0007669"/>
    <property type="project" value="InterPro"/>
</dbReference>
<protein>
    <submittedName>
        <fullName evidence="6">Uncharacterized protein</fullName>
    </submittedName>
</protein>
<keyword evidence="2" id="KW-0964">Secreted</keyword>
<feature type="region of interest" description="Disordered" evidence="5">
    <location>
        <begin position="772"/>
        <end position="822"/>
    </location>
</feature>
<name>A0A4Q1C859_9BACT</name>
<reference evidence="6 7" key="1">
    <citation type="submission" date="2019-01" db="EMBL/GenBank/DDBJ databases">
        <title>Lacunisphaera sp. strain TWA-58.</title>
        <authorList>
            <person name="Chen W.-M."/>
        </authorList>
    </citation>
    <scope>NUCLEOTIDE SEQUENCE [LARGE SCALE GENOMIC DNA]</scope>
    <source>
        <strain evidence="6 7">TWA-58</strain>
    </source>
</reference>
<dbReference type="InterPro" id="IPR059100">
    <property type="entry name" value="TSP3_bac"/>
</dbReference>
<dbReference type="EMBL" id="SDHX01000001">
    <property type="protein sequence ID" value="RXK55068.1"/>
    <property type="molecule type" value="Genomic_DNA"/>
</dbReference>
<proteinExistence type="predicted"/>
<dbReference type="Gene3D" id="2.60.40.10">
    <property type="entry name" value="Immunoglobulins"/>
    <property type="match status" value="1"/>
</dbReference>
<feature type="compositionally biased region" description="Acidic residues" evidence="5">
    <location>
        <begin position="798"/>
        <end position="808"/>
    </location>
</feature>
<evidence type="ECO:0000256" key="4">
    <source>
        <dbReference type="ARBA" id="ARBA00022837"/>
    </source>
</evidence>
<dbReference type="PANTHER" id="PTHR37467:SF1">
    <property type="entry name" value="EXPORTED CALCIUM-BINDING GLYCOPROTEIN"/>
    <property type="match status" value="1"/>
</dbReference>
<feature type="region of interest" description="Disordered" evidence="5">
    <location>
        <begin position="97"/>
        <end position="122"/>
    </location>
</feature>